<dbReference type="GO" id="GO:0005615">
    <property type="term" value="C:extracellular space"/>
    <property type="evidence" value="ECO:0007669"/>
    <property type="project" value="TreeGrafter"/>
</dbReference>
<name>A0AAN7P4S7_9COLE</name>
<evidence type="ECO:0000256" key="1">
    <source>
        <dbReference type="ARBA" id="ARBA00022460"/>
    </source>
</evidence>
<protein>
    <submittedName>
        <fullName evidence="5">Uncharacterized protein</fullName>
    </submittedName>
</protein>
<dbReference type="PANTHER" id="PTHR12236">
    <property type="entry name" value="STRUCTURAL CONTITUENT OF CUTICLE"/>
    <property type="match status" value="1"/>
</dbReference>
<feature type="chain" id="PRO_5042826673" evidence="4">
    <location>
        <begin position="18"/>
        <end position="155"/>
    </location>
</feature>
<dbReference type="AlphaFoldDB" id="A0AAN7P4S7"/>
<dbReference type="InterPro" id="IPR051217">
    <property type="entry name" value="Insect_Cuticle_Struc_Prot"/>
</dbReference>
<organism evidence="5 6">
    <name type="scientific">Aquatica leii</name>
    <dbReference type="NCBI Taxonomy" id="1421715"/>
    <lineage>
        <taxon>Eukaryota</taxon>
        <taxon>Metazoa</taxon>
        <taxon>Ecdysozoa</taxon>
        <taxon>Arthropoda</taxon>
        <taxon>Hexapoda</taxon>
        <taxon>Insecta</taxon>
        <taxon>Pterygota</taxon>
        <taxon>Neoptera</taxon>
        <taxon>Endopterygota</taxon>
        <taxon>Coleoptera</taxon>
        <taxon>Polyphaga</taxon>
        <taxon>Elateriformia</taxon>
        <taxon>Elateroidea</taxon>
        <taxon>Lampyridae</taxon>
        <taxon>Luciolinae</taxon>
        <taxon>Aquatica</taxon>
    </lineage>
</organism>
<dbReference type="InterPro" id="IPR000618">
    <property type="entry name" value="Insect_cuticle"/>
</dbReference>
<dbReference type="Pfam" id="PF00379">
    <property type="entry name" value="Chitin_bind_4"/>
    <property type="match status" value="1"/>
</dbReference>
<evidence type="ECO:0000313" key="5">
    <source>
        <dbReference type="EMBL" id="KAK4880705.1"/>
    </source>
</evidence>
<dbReference type="PROSITE" id="PS51155">
    <property type="entry name" value="CHIT_BIND_RR_2"/>
    <property type="match status" value="1"/>
</dbReference>
<accession>A0AAN7P4S7</accession>
<dbReference type="EMBL" id="JARPUR010000003">
    <property type="protein sequence ID" value="KAK4880705.1"/>
    <property type="molecule type" value="Genomic_DNA"/>
</dbReference>
<comment type="caution">
    <text evidence="5">The sequence shown here is derived from an EMBL/GenBank/DDBJ whole genome shotgun (WGS) entry which is preliminary data.</text>
</comment>
<reference evidence="6" key="1">
    <citation type="submission" date="2023-01" db="EMBL/GenBank/DDBJ databases">
        <title>Key to firefly adult light organ development and bioluminescence: homeobox transcription factors regulate luciferase expression and transportation to peroxisome.</title>
        <authorList>
            <person name="Fu X."/>
        </authorList>
    </citation>
    <scope>NUCLEOTIDE SEQUENCE [LARGE SCALE GENOMIC DNA]</scope>
</reference>
<evidence type="ECO:0000256" key="2">
    <source>
        <dbReference type="PROSITE-ProRule" id="PRU00497"/>
    </source>
</evidence>
<feature type="region of interest" description="Disordered" evidence="3">
    <location>
        <begin position="26"/>
        <end position="55"/>
    </location>
</feature>
<sequence>MFFKLVLISCLAFVCYAQHGSYGHGGSSYSSHSGHDNAHNHHGSYSSHHNAHEHDHGHHVDYFAHPKYDFKYGVSDEHTHDHHSQHESRDGDKVHGEYSLHEADGTIRVVKYTADHKNGFNAEVIRKGHAAHPETHVKHAFVAHAHHDGHSHSHY</sequence>
<evidence type="ECO:0000256" key="3">
    <source>
        <dbReference type="SAM" id="MobiDB-lite"/>
    </source>
</evidence>
<dbReference type="PRINTS" id="PR00947">
    <property type="entry name" value="CUTICLE"/>
</dbReference>
<dbReference type="PROSITE" id="PS00233">
    <property type="entry name" value="CHIT_BIND_RR_1"/>
    <property type="match status" value="1"/>
</dbReference>
<feature type="region of interest" description="Disordered" evidence="3">
    <location>
        <begin position="74"/>
        <end position="95"/>
    </location>
</feature>
<gene>
    <name evidence="5" type="ORF">RN001_008851</name>
</gene>
<dbReference type="InterPro" id="IPR031311">
    <property type="entry name" value="CHIT_BIND_RR_consensus"/>
</dbReference>
<dbReference type="GO" id="GO:0042302">
    <property type="term" value="F:structural constituent of cuticle"/>
    <property type="evidence" value="ECO:0007669"/>
    <property type="project" value="UniProtKB-UniRule"/>
</dbReference>
<dbReference type="PANTHER" id="PTHR12236:SF76">
    <property type="entry name" value="ADULT-SPECIFIC CUTICULAR PROTEIN ACP-20-LIKE PROTEIN"/>
    <property type="match status" value="1"/>
</dbReference>
<evidence type="ECO:0000313" key="6">
    <source>
        <dbReference type="Proteomes" id="UP001353858"/>
    </source>
</evidence>
<keyword evidence="6" id="KW-1185">Reference proteome</keyword>
<evidence type="ECO:0000256" key="4">
    <source>
        <dbReference type="SAM" id="SignalP"/>
    </source>
</evidence>
<feature type="signal peptide" evidence="4">
    <location>
        <begin position="1"/>
        <end position="17"/>
    </location>
</feature>
<keyword evidence="4" id="KW-0732">Signal</keyword>
<keyword evidence="1 2" id="KW-0193">Cuticle</keyword>
<proteinExistence type="predicted"/>
<dbReference type="Proteomes" id="UP001353858">
    <property type="component" value="Unassembled WGS sequence"/>
</dbReference>
<dbReference type="GO" id="GO:0031012">
    <property type="term" value="C:extracellular matrix"/>
    <property type="evidence" value="ECO:0007669"/>
    <property type="project" value="TreeGrafter"/>
</dbReference>